<keyword evidence="2" id="KW-1185">Reference proteome</keyword>
<sequence length="127" mass="14460">MDARYGLDRERGPPLFNRICSRRGPIVKTNRSITNRHARRNTEIRSGTHRKRPLRPRTLYFHSALRRVASRLVSRRVAVAAVTRHDASRHAVTRRGTARQLASSGRALFASETLEGEGHRVSQSAFH</sequence>
<dbReference type="EMBL" id="OW152821">
    <property type="protein sequence ID" value="CAH2077238.1"/>
    <property type="molecule type" value="Genomic_DNA"/>
</dbReference>
<protein>
    <submittedName>
        <fullName evidence="1">Uncharacterized protein</fullName>
    </submittedName>
</protein>
<reference evidence="1" key="1">
    <citation type="submission" date="2022-03" db="EMBL/GenBank/DDBJ databases">
        <authorList>
            <person name="Martin H S."/>
        </authorList>
    </citation>
    <scope>NUCLEOTIDE SEQUENCE</scope>
</reference>
<dbReference type="Proteomes" id="UP000837857">
    <property type="component" value="Chromosome 9"/>
</dbReference>
<evidence type="ECO:0000313" key="2">
    <source>
        <dbReference type="Proteomes" id="UP000837857"/>
    </source>
</evidence>
<evidence type="ECO:0000313" key="1">
    <source>
        <dbReference type="EMBL" id="CAH2077238.1"/>
    </source>
</evidence>
<proteinExistence type="predicted"/>
<gene>
    <name evidence="1" type="ORF">IPOD504_LOCUS17612</name>
</gene>
<organism evidence="1 2">
    <name type="scientific">Iphiclides podalirius</name>
    <name type="common">scarce swallowtail</name>
    <dbReference type="NCBI Taxonomy" id="110791"/>
    <lineage>
        <taxon>Eukaryota</taxon>
        <taxon>Metazoa</taxon>
        <taxon>Ecdysozoa</taxon>
        <taxon>Arthropoda</taxon>
        <taxon>Hexapoda</taxon>
        <taxon>Insecta</taxon>
        <taxon>Pterygota</taxon>
        <taxon>Neoptera</taxon>
        <taxon>Endopterygota</taxon>
        <taxon>Lepidoptera</taxon>
        <taxon>Glossata</taxon>
        <taxon>Ditrysia</taxon>
        <taxon>Papilionoidea</taxon>
        <taxon>Papilionidae</taxon>
        <taxon>Papilioninae</taxon>
        <taxon>Iphiclides</taxon>
    </lineage>
</organism>
<feature type="non-terminal residue" evidence="1">
    <location>
        <position position="127"/>
    </location>
</feature>
<name>A0ABN8J8R2_9NEOP</name>
<accession>A0ABN8J8R2</accession>